<proteinExistence type="predicted"/>
<protein>
    <submittedName>
        <fullName evidence="1">Uncharacterized protein</fullName>
    </submittedName>
</protein>
<dbReference type="AlphaFoldDB" id="A0A1V3X5S0"/>
<name>A0A1V3X5S0_MYCKA</name>
<reference evidence="1 2" key="1">
    <citation type="submission" date="2017-02" db="EMBL/GenBank/DDBJ databases">
        <title>Complete genome sequences of Mycobacterium kansasii strains isolated from rhesus macaques.</title>
        <authorList>
            <person name="Panda A."/>
            <person name="Nagaraj S."/>
            <person name="Zhao X."/>
            <person name="Tettelin H."/>
            <person name="Detolla L.J."/>
        </authorList>
    </citation>
    <scope>NUCLEOTIDE SEQUENCE [LARGE SCALE GENOMIC DNA]</scope>
    <source>
        <strain evidence="1 2">11-3469</strain>
    </source>
</reference>
<evidence type="ECO:0000313" key="2">
    <source>
        <dbReference type="Proteomes" id="UP000188532"/>
    </source>
</evidence>
<comment type="caution">
    <text evidence="1">The sequence shown here is derived from an EMBL/GenBank/DDBJ whole genome shotgun (WGS) entry which is preliminary data.</text>
</comment>
<dbReference type="EMBL" id="MVBN01000004">
    <property type="protein sequence ID" value="OOK74458.1"/>
    <property type="molecule type" value="Genomic_DNA"/>
</dbReference>
<accession>A0A1V3X5S0</accession>
<dbReference type="Proteomes" id="UP000188532">
    <property type="component" value="Unassembled WGS sequence"/>
</dbReference>
<gene>
    <name evidence="1" type="ORF">BZL29_4351</name>
</gene>
<organism evidence="1 2">
    <name type="scientific">Mycobacterium kansasii</name>
    <dbReference type="NCBI Taxonomy" id="1768"/>
    <lineage>
        <taxon>Bacteria</taxon>
        <taxon>Bacillati</taxon>
        <taxon>Actinomycetota</taxon>
        <taxon>Actinomycetes</taxon>
        <taxon>Mycobacteriales</taxon>
        <taxon>Mycobacteriaceae</taxon>
        <taxon>Mycobacterium</taxon>
    </lineage>
</organism>
<sequence length="61" mass="6422">MFGRKGIVQAGQHGSFEMDVEYPLGTFDGLLGNSMIRWAQATASATGSATTWLASPSSTAR</sequence>
<evidence type="ECO:0000313" key="1">
    <source>
        <dbReference type="EMBL" id="OOK74458.1"/>
    </source>
</evidence>